<dbReference type="EMBL" id="CACRYJ010000040">
    <property type="protein sequence ID" value="VZO37848.1"/>
    <property type="molecule type" value="Genomic_DNA"/>
</dbReference>
<dbReference type="GO" id="GO:0016787">
    <property type="term" value="F:hydrolase activity"/>
    <property type="evidence" value="ECO:0007669"/>
    <property type="project" value="UniProtKB-UniRule"/>
</dbReference>
<sequence length="603" mass="63097">MGTPADLLRSARHGLIRLLGGVPAPPTAGPDSASGPQSEAAPAPEPGPGTAEAEVEPVVGLVLGGGGARSSFEIGALSYLYEVEGITPSVITGTSAGSVLAGILSQHGDLAGQRRTVAELRRIWLGMTTSSDMFAELPWFTALREDMPTWRRLAAIQVRATNRVSLVESLGTVLAGPRRAVDRLAERARAVAAENRAGAARATAAGSGTTAGRSPTPSGARPPADADRALDRDPAASATQAASDRVPPEHDPTSAGSSPLELLSALWDVGRTGPDVNVVLRGAARERSAFVVGPIIDQLLDPAVFDTALPATSGVELRLATVHLESGELRYVDGAGRLRDATDRLLDEHPVALDQAILASCAIPAGLPPVRLNDGTYVDGGVRENVPVDIAYASLGVDRCYVVTANPVGLPVADDFNGQALLEIVMRAAAEIMPDEIQANEVERAHALGATVIDPELDIHDIITIEPGLIAIAMDYGYLRAADVCANATEREHARTRDLINLRRLIWSVEDDMVAGTGPATALGAPTASLGAAVDPGSGEPQLEPALAELKHRLHDLVGEFPPERLPPGALDWWRTWEKHATPITATPDWLDTDPASSPTLES</sequence>
<reference evidence="7 8" key="1">
    <citation type="submission" date="2019-11" db="EMBL/GenBank/DDBJ databases">
        <authorList>
            <person name="Criscuolo A."/>
        </authorList>
    </citation>
    <scope>NUCLEOTIDE SEQUENCE [LARGE SCALE GENOMIC DNA]</scope>
    <source>
        <strain evidence="7">CIP111667</strain>
    </source>
</reference>
<protein>
    <recommendedName>
        <fullName evidence="6">PNPLA domain-containing protein</fullName>
    </recommendedName>
</protein>
<dbReference type="PANTHER" id="PTHR14226">
    <property type="entry name" value="NEUROPATHY TARGET ESTERASE/SWISS CHEESE D.MELANOGASTER"/>
    <property type="match status" value="1"/>
</dbReference>
<keyword evidence="1 4" id="KW-0378">Hydrolase</keyword>
<keyword evidence="2 4" id="KW-0442">Lipid degradation</keyword>
<dbReference type="RefSeq" id="WP_197522547.1">
    <property type="nucleotide sequence ID" value="NZ_CACRYJ010000040.1"/>
</dbReference>
<feature type="compositionally biased region" description="Low complexity" evidence="5">
    <location>
        <begin position="32"/>
        <end position="52"/>
    </location>
</feature>
<feature type="region of interest" description="Disordered" evidence="5">
    <location>
        <begin position="19"/>
        <end position="52"/>
    </location>
</feature>
<feature type="short sequence motif" description="DGA/G" evidence="4">
    <location>
        <begin position="379"/>
        <end position="381"/>
    </location>
</feature>
<dbReference type="Pfam" id="PF01734">
    <property type="entry name" value="Patatin"/>
    <property type="match status" value="1"/>
</dbReference>
<evidence type="ECO:0000256" key="3">
    <source>
        <dbReference type="ARBA" id="ARBA00023098"/>
    </source>
</evidence>
<feature type="active site" description="Nucleophile" evidence="4">
    <location>
        <position position="95"/>
    </location>
</feature>
<comment type="caution">
    <text evidence="7">The sequence shown here is derived from an EMBL/GenBank/DDBJ whole genome shotgun (WGS) entry which is preliminary data.</text>
</comment>
<feature type="domain" description="PNPLA" evidence="6">
    <location>
        <begin position="61"/>
        <end position="392"/>
    </location>
</feature>
<comment type="caution">
    <text evidence="4">Lacks conserved residue(s) required for the propagation of feature annotation.</text>
</comment>
<name>A0A7M4DKW5_9MICO</name>
<evidence type="ECO:0000256" key="1">
    <source>
        <dbReference type="ARBA" id="ARBA00022801"/>
    </source>
</evidence>
<gene>
    <name evidence="7" type="ORF">HALOF300_02780</name>
</gene>
<feature type="compositionally biased region" description="Basic and acidic residues" evidence="5">
    <location>
        <begin position="224"/>
        <end position="234"/>
    </location>
</feature>
<proteinExistence type="predicted"/>
<organism evidence="7 8">
    <name type="scientific">Occultella aeris</name>
    <dbReference type="NCBI Taxonomy" id="2761496"/>
    <lineage>
        <taxon>Bacteria</taxon>
        <taxon>Bacillati</taxon>
        <taxon>Actinomycetota</taxon>
        <taxon>Actinomycetes</taxon>
        <taxon>Micrococcales</taxon>
        <taxon>Ruaniaceae</taxon>
        <taxon>Occultella</taxon>
    </lineage>
</organism>
<evidence type="ECO:0000256" key="4">
    <source>
        <dbReference type="PROSITE-ProRule" id="PRU01161"/>
    </source>
</evidence>
<accession>A0A7M4DKW5</accession>
<keyword evidence="3 4" id="KW-0443">Lipid metabolism</keyword>
<evidence type="ECO:0000259" key="6">
    <source>
        <dbReference type="PROSITE" id="PS51635"/>
    </source>
</evidence>
<evidence type="ECO:0000313" key="7">
    <source>
        <dbReference type="EMBL" id="VZO37848.1"/>
    </source>
</evidence>
<feature type="compositionally biased region" description="Low complexity" evidence="5">
    <location>
        <begin position="193"/>
        <end position="213"/>
    </location>
</feature>
<evidence type="ECO:0000256" key="5">
    <source>
        <dbReference type="SAM" id="MobiDB-lite"/>
    </source>
</evidence>
<feature type="region of interest" description="Disordered" evidence="5">
    <location>
        <begin position="193"/>
        <end position="258"/>
    </location>
</feature>
<feature type="short sequence motif" description="GXSXG" evidence="4">
    <location>
        <begin position="93"/>
        <end position="97"/>
    </location>
</feature>
<dbReference type="PANTHER" id="PTHR14226:SF29">
    <property type="entry name" value="NEUROPATHY TARGET ESTERASE SWS"/>
    <property type="match status" value="1"/>
</dbReference>
<dbReference type="InterPro" id="IPR016035">
    <property type="entry name" value="Acyl_Trfase/lysoPLipase"/>
</dbReference>
<keyword evidence="8" id="KW-1185">Reference proteome</keyword>
<evidence type="ECO:0000313" key="8">
    <source>
        <dbReference type="Proteomes" id="UP000419743"/>
    </source>
</evidence>
<dbReference type="PROSITE" id="PS51635">
    <property type="entry name" value="PNPLA"/>
    <property type="match status" value="1"/>
</dbReference>
<dbReference type="SUPFAM" id="SSF52151">
    <property type="entry name" value="FabD/lysophospholipase-like"/>
    <property type="match status" value="1"/>
</dbReference>
<dbReference type="AlphaFoldDB" id="A0A7M4DKW5"/>
<evidence type="ECO:0000256" key="2">
    <source>
        <dbReference type="ARBA" id="ARBA00022963"/>
    </source>
</evidence>
<dbReference type="Gene3D" id="3.40.1090.10">
    <property type="entry name" value="Cytosolic phospholipase A2 catalytic domain"/>
    <property type="match status" value="2"/>
</dbReference>
<dbReference type="GO" id="GO:0016042">
    <property type="term" value="P:lipid catabolic process"/>
    <property type="evidence" value="ECO:0007669"/>
    <property type="project" value="UniProtKB-UniRule"/>
</dbReference>
<feature type="active site" description="Proton acceptor" evidence="4">
    <location>
        <position position="379"/>
    </location>
</feature>
<dbReference type="InterPro" id="IPR002641">
    <property type="entry name" value="PNPLA_dom"/>
</dbReference>
<dbReference type="Proteomes" id="UP000419743">
    <property type="component" value="Unassembled WGS sequence"/>
</dbReference>
<dbReference type="InterPro" id="IPR050301">
    <property type="entry name" value="NTE"/>
</dbReference>